<keyword evidence="1" id="KW-0175">Coiled coil</keyword>
<dbReference type="STRING" id="880071.Fleli_1790"/>
<dbReference type="REBASE" id="213207">
    <property type="entry name" value="M.Fli6794DndDP"/>
</dbReference>
<feature type="coiled-coil region" evidence="1">
    <location>
        <begin position="426"/>
        <end position="545"/>
    </location>
</feature>
<dbReference type="NCBIfam" id="TIGR03185">
    <property type="entry name" value="DNA_S_dndD"/>
    <property type="match status" value="1"/>
</dbReference>
<dbReference type="eggNOG" id="COG1196">
    <property type="taxonomic scope" value="Bacteria"/>
</dbReference>
<name>I4AJQ3_BERLS</name>
<dbReference type="AlphaFoldDB" id="I4AJQ3"/>
<dbReference type="Gene3D" id="3.40.50.300">
    <property type="entry name" value="P-loop containing nucleotide triphosphate hydrolases"/>
    <property type="match status" value="2"/>
</dbReference>
<keyword evidence="3" id="KW-1185">Reference proteome</keyword>
<dbReference type="OrthoDB" id="9795626at2"/>
<accession>I4AJQ3</accession>
<dbReference type="InterPro" id="IPR017599">
    <property type="entry name" value="DNA_S_DndD"/>
</dbReference>
<dbReference type="KEGG" id="fli:Fleli_1790"/>
<dbReference type="Proteomes" id="UP000006054">
    <property type="component" value="Chromosome"/>
</dbReference>
<dbReference type="PATRIC" id="fig|880071.3.peg.1767"/>
<dbReference type="RefSeq" id="WP_014797640.1">
    <property type="nucleotide sequence ID" value="NC_018018.1"/>
</dbReference>
<dbReference type="SUPFAM" id="SSF52540">
    <property type="entry name" value="P-loop containing nucleoside triphosphate hydrolases"/>
    <property type="match status" value="2"/>
</dbReference>
<dbReference type="InterPro" id="IPR027417">
    <property type="entry name" value="P-loop_NTPase"/>
</dbReference>
<dbReference type="EMBL" id="CP003345">
    <property type="protein sequence ID" value="AFM04188.1"/>
    <property type="molecule type" value="Genomic_DNA"/>
</dbReference>
<dbReference type="GO" id="GO:0016887">
    <property type="term" value="F:ATP hydrolysis activity"/>
    <property type="evidence" value="ECO:0007669"/>
    <property type="project" value="InterPro"/>
</dbReference>
<dbReference type="PANTHER" id="PTHR32114">
    <property type="entry name" value="ABC TRANSPORTER ABCH.3"/>
    <property type="match status" value="1"/>
</dbReference>
<feature type="coiled-coil region" evidence="1">
    <location>
        <begin position="200"/>
        <end position="307"/>
    </location>
</feature>
<dbReference type="GO" id="GO:0006302">
    <property type="term" value="P:double-strand break repair"/>
    <property type="evidence" value="ECO:0007669"/>
    <property type="project" value="InterPro"/>
</dbReference>
<dbReference type="HOGENOM" id="CLU_024631_0_0_10"/>
<dbReference type="PANTHER" id="PTHR32114:SF2">
    <property type="entry name" value="ABC TRANSPORTER ABCH.3"/>
    <property type="match status" value="1"/>
</dbReference>
<evidence type="ECO:0000256" key="1">
    <source>
        <dbReference type="SAM" id="Coils"/>
    </source>
</evidence>
<evidence type="ECO:0000313" key="3">
    <source>
        <dbReference type="Proteomes" id="UP000006054"/>
    </source>
</evidence>
<protein>
    <submittedName>
        <fullName evidence="2">DNA sulfur modification protein DndD</fullName>
    </submittedName>
</protein>
<reference evidence="3" key="1">
    <citation type="submission" date="2012-06" db="EMBL/GenBank/DDBJ databases">
        <title>The complete genome of Flexibacter litoralis DSM 6794.</title>
        <authorList>
            <person name="Lucas S."/>
            <person name="Copeland A."/>
            <person name="Lapidus A."/>
            <person name="Glavina del Rio T."/>
            <person name="Dalin E."/>
            <person name="Tice H."/>
            <person name="Bruce D."/>
            <person name="Goodwin L."/>
            <person name="Pitluck S."/>
            <person name="Peters L."/>
            <person name="Ovchinnikova G."/>
            <person name="Lu M."/>
            <person name="Kyrpides N."/>
            <person name="Mavromatis K."/>
            <person name="Ivanova N."/>
            <person name="Brettin T."/>
            <person name="Detter J.C."/>
            <person name="Han C."/>
            <person name="Larimer F."/>
            <person name="Land M."/>
            <person name="Hauser L."/>
            <person name="Markowitz V."/>
            <person name="Cheng J.-F."/>
            <person name="Hugenholtz P."/>
            <person name="Woyke T."/>
            <person name="Wu D."/>
            <person name="Spring S."/>
            <person name="Lang E."/>
            <person name="Kopitz M."/>
            <person name="Brambilla E."/>
            <person name="Klenk H.-P."/>
            <person name="Eisen J.A."/>
        </authorList>
    </citation>
    <scope>NUCLEOTIDE SEQUENCE [LARGE SCALE GENOMIC DNA]</scope>
    <source>
        <strain evidence="3">ATCC 23117 / DSM 6794 / NBRC 15988 / NCIMB 1366 / Sio-4</strain>
    </source>
</reference>
<organism evidence="2 3">
    <name type="scientific">Bernardetia litoralis (strain ATCC 23117 / DSM 6794 / NBRC 15988 / NCIMB 1366 / Fx l1 / Sio-4)</name>
    <name type="common">Flexibacter litoralis</name>
    <dbReference type="NCBI Taxonomy" id="880071"/>
    <lineage>
        <taxon>Bacteria</taxon>
        <taxon>Pseudomonadati</taxon>
        <taxon>Bacteroidota</taxon>
        <taxon>Cytophagia</taxon>
        <taxon>Cytophagales</taxon>
        <taxon>Bernardetiaceae</taxon>
        <taxon>Bernardetia</taxon>
    </lineage>
</organism>
<evidence type="ECO:0000313" key="2">
    <source>
        <dbReference type="EMBL" id="AFM04188.1"/>
    </source>
</evidence>
<proteinExistence type="predicted"/>
<sequence>MIKEIELNNFRIYKGKNTINLLPTDDKNIVVVSGKNGYGKTTFLVSLVWCLYGRQMEKVDALYKKEIEDKGNYTKYISGCMNRQAKDEGQTTFSVSVTFQGVRIPDLEFNEIKITRSYDINTGRGDKIEILLDGYKNEVTGELGNDNQSGEEIFIREFILPIDIAKFFLFDAEKIVALADMNSPQQRKDLSVAYSEVLGIKKYEDLRNNLNLVLDKYRRKSASPSEKKRLASVQAEIETAKIEIEDIHFKIEQLQEEKSEKKNEADAKQTKLIQEGKIMTEQQLEELRRDERLLQEKKEDLKTKLREFYDFIPFGLAGETLIELHEQLQKEELAKQTQYDQNDLIIKIQNIVDDIEKERVASQLFFPTNSRDFYEKQIKKQIKKYFASEMEEIEEGFIALHDLPTVQLNEVSNLINKLNSSVKNDLERINNEFSYTENQINSINRKIRDAEKDAENPYIKNLREEKNNLDKRINEIDNEVLILSEKKWLIESERTKLLKEQNRLREKIDEAAKLSELESEANITLKFIKDNISNYQKAKKESLEKNMLSGLNTLLHKKDFIKDVVVDISSSGQDIDIVLYDERKTKIDKSSLSMGERQMYASALLNALVDESDIEFPVFIDSPMQKFDRDHAENVIRHFYPNVSKQVVIFPLLEKELTVEEYEILKANVSKAYLIQNINNDSSKFVETTPEELINTYHKI</sequence>
<gene>
    <name evidence="2" type="ordered locus">Fleli_1790</name>
</gene>